<gene>
    <name evidence="2" type="ORF">Poly30_43400</name>
</gene>
<feature type="compositionally biased region" description="Low complexity" evidence="1">
    <location>
        <begin position="612"/>
        <end position="625"/>
    </location>
</feature>
<dbReference type="EMBL" id="CP036434">
    <property type="protein sequence ID" value="QDV08785.1"/>
    <property type="molecule type" value="Genomic_DNA"/>
</dbReference>
<dbReference type="GO" id="GO:0030246">
    <property type="term" value="F:carbohydrate binding"/>
    <property type="evidence" value="ECO:0007669"/>
    <property type="project" value="InterPro"/>
</dbReference>
<evidence type="ECO:0008006" key="4">
    <source>
        <dbReference type="Google" id="ProtNLM"/>
    </source>
</evidence>
<dbReference type="AlphaFoldDB" id="A0A518EXH2"/>
<feature type="region of interest" description="Disordered" evidence="1">
    <location>
        <begin position="597"/>
        <end position="652"/>
    </location>
</feature>
<sequence>MDEVEFLTDGSGQYAIPDVPVSHPPRLQIFKAGFVEFFEPIEGLIEPETEWNVGLRRGSAALITVRDRQSGAPIAGVELRREDRAPLGVTDALGQLELRVESGQEICLVASREGHVGLTWWCTIHDVEEAASIVLPMTAFGWVDVRVIDETGLLTPCAQVGAWFEDGRLGDEHPERSDDPEAGYPGQIRHTLAWDLASTTALEGTCTLPVHPSDDPQIVSATREDGSRARSVPFFVREPGARTRVVVTFLPVGSVEGVVRYNGEPMARALVTLTLVDGETLRVGSDHQGHYHAKDVPPGEVLVQLDQRNGNTRPAPQPVEVVAGATATQDIDWIEELVTMRGSVVCFDGSPAVGCHVRALRSNAYGWSESFTATTDETGAFSLQTRAGDPYTVSAKHEGVRIARDGVAPDDPSLELVLDASGWIRARFTDAEMNAPISLERGAEHTSIAWSTDAVDAYRWSLGSGKALPDDTFLLQVAARSPSSTASLCVHFADQGYRPTTVSGIALGATESEATPVEILLARGFEAKLSFQGPEPMTNERRGLRRWFVLREDQADFVRGPFPDRSGASNMRIGKVNMWLESPTLMNQMPGFDDPGVAHVSGLAPAGTPFARSRTTSPSSPSGSSCPKWIQRSRLHGASADREPRGCPSPPG</sequence>
<evidence type="ECO:0000256" key="1">
    <source>
        <dbReference type="SAM" id="MobiDB-lite"/>
    </source>
</evidence>
<organism evidence="2 3">
    <name type="scientific">Saltatorellus ferox</name>
    <dbReference type="NCBI Taxonomy" id="2528018"/>
    <lineage>
        <taxon>Bacteria</taxon>
        <taxon>Pseudomonadati</taxon>
        <taxon>Planctomycetota</taxon>
        <taxon>Planctomycetia</taxon>
        <taxon>Planctomycetia incertae sedis</taxon>
        <taxon>Saltatorellus</taxon>
    </lineage>
</organism>
<dbReference type="Gene3D" id="2.60.40.1120">
    <property type="entry name" value="Carboxypeptidase-like, regulatory domain"/>
    <property type="match status" value="1"/>
</dbReference>
<evidence type="ECO:0000313" key="3">
    <source>
        <dbReference type="Proteomes" id="UP000320390"/>
    </source>
</evidence>
<dbReference type="InterPro" id="IPR013784">
    <property type="entry name" value="Carb-bd-like_fold"/>
</dbReference>
<protein>
    <recommendedName>
        <fullName evidence="4">Carboxypeptidase regulatory-like domain-containing protein</fullName>
    </recommendedName>
</protein>
<accession>A0A518EXH2</accession>
<reference evidence="2 3" key="1">
    <citation type="submission" date="2019-02" db="EMBL/GenBank/DDBJ databases">
        <title>Deep-cultivation of Planctomycetes and their phenomic and genomic characterization uncovers novel biology.</title>
        <authorList>
            <person name="Wiegand S."/>
            <person name="Jogler M."/>
            <person name="Boedeker C."/>
            <person name="Pinto D."/>
            <person name="Vollmers J."/>
            <person name="Rivas-Marin E."/>
            <person name="Kohn T."/>
            <person name="Peeters S.H."/>
            <person name="Heuer A."/>
            <person name="Rast P."/>
            <person name="Oberbeckmann S."/>
            <person name="Bunk B."/>
            <person name="Jeske O."/>
            <person name="Meyerdierks A."/>
            <person name="Storesund J.E."/>
            <person name="Kallscheuer N."/>
            <person name="Luecker S."/>
            <person name="Lage O.M."/>
            <person name="Pohl T."/>
            <person name="Merkel B.J."/>
            <person name="Hornburger P."/>
            <person name="Mueller R.-W."/>
            <person name="Bruemmer F."/>
            <person name="Labrenz M."/>
            <person name="Spormann A.M."/>
            <person name="Op den Camp H."/>
            <person name="Overmann J."/>
            <person name="Amann R."/>
            <person name="Jetten M.S.M."/>
            <person name="Mascher T."/>
            <person name="Medema M.H."/>
            <person name="Devos D.P."/>
            <person name="Kaster A.-K."/>
            <person name="Ovreas L."/>
            <person name="Rohde M."/>
            <person name="Galperin M.Y."/>
            <person name="Jogler C."/>
        </authorList>
    </citation>
    <scope>NUCLEOTIDE SEQUENCE [LARGE SCALE GENOMIC DNA]</scope>
    <source>
        <strain evidence="2 3">Poly30</strain>
    </source>
</reference>
<dbReference type="RefSeq" id="WP_145202050.1">
    <property type="nucleotide sequence ID" value="NZ_CP036434.1"/>
</dbReference>
<dbReference type="SUPFAM" id="SSF49452">
    <property type="entry name" value="Starch-binding domain-like"/>
    <property type="match status" value="1"/>
</dbReference>
<proteinExistence type="predicted"/>
<name>A0A518EXH2_9BACT</name>
<evidence type="ECO:0000313" key="2">
    <source>
        <dbReference type="EMBL" id="QDV08785.1"/>
    </source>
</evidence>
<keyword evidence="3" id="KW-1185">Reference proteome</keyword>
<dbReference type="Proteomes" id="UP000320390">
    <property type="component" value="Chromosome"/>
</dbReference>